<name>M5CH10_THACB</name>
<comment type="caution">
    <text evidence="2">The sequence shown here is derived from an EMBL/GenBank/DDBJ whole genome shotgun (WGS) entry which is preliminary data.</text>
</comment>
<evidence type="ECO:0008006" key="4">
    <source>
        <dbReference type="Google" id="ProtNLM"/>
    </source>
</evidence>
<gene>
    <name evidence="2" type="ORF">BN14_11203</name>
</gene>
<dbReference type="HOGENOM" id="CLU_1971991_0_0_1"/>
<evidence type="ECO:0000256" key="1">
    <source>
        <dbReference type="SAM" id="MobiDB-lite"/>
    </source>
</evidence>
<feature type="region of interest" description="Disordered" evidence="1">
    <location>
        <begin position="1"/>
        <end position="21"/>
    </location>
</feature>
<accession>M5CH10</accession>
<reference evidence="2 3" key="1">
    <citation type="journal article" date="2013" name="J. Biotechnol.">
        <title>Establishment and interpretation of the genome sequence of the phytopathogenic fungus Rhizoctonia solani AG1-IB isolate 7/3/14.</title>
        <authorList>
            <person name="Wibberg D.W."/>
            <person name="Jelonek L.J."/>
            <person name="Rupp O.R."/>
            <person name="Hennig M.H."/>
            <person name="Eikmeyer F.E."/>
            <person name="Goesmann A.G."/>
            <person name="Hartmann A.H."/>
            <person name="Borriss R.B."/>
            <person name="Grosch R.G."/>
            <person name="Puehler A.P."/>
            <person name="Schlueter A.S."/>
        </authorList>
    </citation>
    <scope>NUCLEOTIDE SEQUENCE [LARGE SCALE GENOMIC DNA]</scope>
    <source>
        <strain evidence="3">AG1-IB / isolate 7/3/14</strain>
    </source>
</reference>
<dbReference type="EMBL" id="CAOJ01016704">
    <property type="protein sequence ID" value="CCO37052.1"/>
    <property type="molecule type" value="Genomic_DNA"/>
</dbReference>
<feature type="compositionally biased region" description="Basic and acidic residues" evidence="1">
    <location>
        <begin position="1"/>
        <end position="11"/>
    </location>
</feature>
<dbReference type="AlphaFoldDB" id="M5CH10"/>
<evidence type="ECO:0000313" key="3">
    <source>
        <dbReference type="Proteomes" id="UP000012065"/>
    </source>
</evidence>
<sequence>MREAHRRELPRKGLRSAPRTWDGQPDCLPQFLKELEELFDNYQIEGRERVPAMLDYVNTLPEGMIQELKGFRDRNFERLMEELRDLMGQPREHAKYRFADLEAMTNNAARHSFKSERDFQVAYMRFL</sequence>
<dbReference type="Proteomes" id="UP000012065">
    <property type="component" value="Unassembled WGS sequence"/>
</dbReference>
<proteinExistence type="predicted"/>
<organism evidence="2 3">
    <name type="scientific">Thanatephorus cucumeris (strain AG1-IB / isolate 7/3/14)</name>
    <name type="common">Lettuce bottom rot fungus</name>
    <name type="synonym">Rhizoctonia solani</name>
    <dbReference type="NCBI Taxonomy" id="1108050"/>
    <lineage>
        <taxon>Eukaryota</taxon>
        <taxon>Fungi</taxon>
        <taxon>Dikarya</taxon>
        <taxon>Basidiomycota</taxon>
        <taxon>Agaricomycotina</taxon>
        <taxon>Agaricomycetes</taxon>
        <taxon>Cantharellales</taxon>
        <taxon>Ceratobasidiaceae</taxon>
        <taxon>Rhizoctonia</taxon>
        <taxon>Rhizoctonia solani AG-1</taxon>
    </lineage>
</organism>
<protein>
    <recommendedName>
        <fullName evidence="4">Retrotransposon gag domain-containing protein</fullName>
    </recommendedName>
</protein>
<evidence type="ECO:0000313" key="2">
    <source>
        <dbReference type="EMBL" id="CCO37052.1"/>
    </source>
</evidence>